<dbReference type="WBParaSite" id="DME_0000364001-mRNA-1">
    <property type="protein sequence ID" value="DME_0000364001-mRNA-1"/>
    <property type="gene ID" value="DME_0000364001"/>
</dbReference>
<dbReference type="EC" id="2.4.1.135" evidence="3 14"/>
<keyword evidence="7" id="KW-1133">Transmembrane helix</keyword>
<proteinExistence type="inferred from homology"/>
<sequence>MANTLMHISQLHWIVVEDNNSKIKAVEKLLNRTGLPHTYICAKTIPGYPSRGWYQRSRALEYLRKNTDQITLNKSNSVVYFGDDDNSYDIRLFRDYIRRVRKVGIWAVALAGNTAIEMPDVHQGTVVGWKVLWNKKRKFATDMAGFAIALNIILKSTATFGTSCDQGLGAPETCFLEDLGLGITDLEPFGFDQDDKEVFVWHTKTVPVKYNKRIIDSGGFFIE</sequence>
<dbReference type="GO" id="GO:0005975">
    <property type="term" value="P:carbohydrate metabolic process"/>
    <property type="evidence" value="ECO:0007669"/>
    <property type="project" value="TreeGrafter"/>
</dbReference>
<organism evidence="16 18">
    <name type="scientific">Dracunculus medinensis</name>
    <name type="common">Guinea worm</name>
    <dbReference type="NCBI Taxonomy" id="318479"/>
    <lineage>
        <taxon>Eukaryota</taxon>
        <taxon>Metazoa</taxon>
        <taxon>Ecdysozoa</taxon>
        <taxon>Nematoda</taxon>
        <taxon>Chromadorea</taxon>
        <taxon>Rhabditida</taxon>
        <taxon>Spirurina</taxon>
        <taxon>Dracunculoidea</taxon>
        <taxon>Dracunculidae</taxon>
        <taxon>Dracunculus</taxon>
    </lineage>
</organism>
<dbReference type="GO" id="GO:0050650">
    <property type="term" value="P:chondroitin sulfate proteoglycan biosynthetic process"/>
    <property type="evidence" value="ECO:0007669"/>
    <property type="project" value="TreeGrafter"/>
</dbReference>
<dbReference type="GO" id="GO:0046872">
    <property type="term" value="F:metal ion binding"/>
    <property type="evidence" value="ECO:0007669"/>
    <property type="project" value="UniProtKB-KW"/>
</dbReference>
<evidence type="ECO:0000256" key="10">
    <source>
        <dbReference type="ARBA" id="ARBA00047979"/>
    </source>
</evidence>
<evidence type="ECO:0000256" key="3">
    <source>
        <dbReference type="ARBA" id="ARBA00012641"/>
    </source>
</evidence>
<evidence type="ECO:0000313" key="17">
    <source>
        <dbReference type="Proteomes" id="UP000274756"/>
    </source>
</evidence>
<dbReference type="GO" id="GO:0015018">
    <property type="term" value="F:galactosylgalactosylxylosylprotein 3-beta-glucuronosyltransferase activity"/>
    <property type="evidence" value="ECO:0007669"/>
    <property type="project" value="UniProtKB-UniRule"/>
</dbReference>
<dbReference type="GO" id="GO:0000139">
    <property type="term" value="C:Golgi membrane"/>
    <property type="evidence" value="ECO:0007669"/>
    <property type="project" value="UniProtKB-SubCell"/>
</dbReference>
<evidence type="ECO:0000256" key="12">
    <source>
        <dbReference type="PIRSR" id="PIRSR605027-3"/>
    </source>
</evidence>
<keyword evidence="9" id="KW-0325">Glycoprotein</keyword>
<dbReference type="InterPro" id="IPR029044">
    <property type="entry name" value="Nucleotide-diphossugar_trans"/>
</dbReference>
<evidence type="ECO:0000256" key="13">
    <source>
        <dbReference type="PIRSR" id="PIRSR605027-4"/>
    </source>
</evidence>
<feature type="site" description="Interaction with galactose moiety of substrate glycoprotein" evidence="13">
    <location>
        <position position="117"/>
    </location>
</feature>
<dbReference type="PANTHER" id="PTHR10896">
    <property type="entry name" value="GALACTOSYLGALACTOSYLXYLOSYLPROTEIN 3-BETA-GLUCURONOSYLTRANSFERASE BETA-1,3-GLUCURONYLTRANSFERASE"/>
    <property type="match status" value="1"/>
</dbReference>
<feature type="binding site" evidence="12">
    <location>
        <position position="85"/>
    </location>
    <ligand>
        <name>Mn(2+)</name>
        <dbReference type="ChEBI" id="CHEBI:29035"/>
    </ligand>
</feature>
<evidence type="ECO:0000256" key="7">
    <source>
        <dbReference type="ARBA" id="ARBA00022989"/>
    </source>
</evidence>
<evidence type="ECO:0000256" key="5">
    <source>
        <dbReference type="ARBA" id="ARBA00022692"/>
    </source>
</evidence>
<dbReference type="EMBL" id="UYYG01001162">
    <property type="protein sequence ID" value="VDN57672.1"/>
    <property type="molecule type" value="Genomic_DNA"/>
</dbReference>
<evidence type="ECO:0000313" key="15">
    <source>
        <dbReference type="EMBL" id="VDN57672.1"/>
    </source>
</evidence>
<evidence type="ECO:0000313" key="18">
    <source>
        <dbReference type="WBParaSite" id="DME_0000364001-mRNA-1"/>
    </source>
</evidence>
<evidence type="ECO:0000313" key="16">
    <source>
        <dbReference type="Proteomes" id="UP000038040"/>
    </source>
</evidence>
<keyword evidence="4 14" id="KW-0808">Transferase</keyword>
<keyword evidence="12 14" id="KW-0464">Manganese</keyword>
<name>A0A158Q3Z4_DRAME</name>
<evidence type="ECO:0000256" key="6">
    <source>
        <dbReference type="ARBA" id="ARBA00022968"/>
    </source>
</evidence>
<comment type="pathway">
    <text evidence="14">Protein modification; protein glycosylation.</text>
</comment>
<keyword evidence="12 14" id="KW-0479">Metal-binding</keyword>
<dbReference type="Proteomes" id="UP000274756">
    <property type="component" value="Unassembled WGS sequence"/>
</dbReference>
<evidence type="ECO:0000256" key="11">
    <source>
        <dbReference type="PIRSR" id="PIRSR605027-1"/>
    </source>
</evidence>
<dbReference type="InterPro" id="IPR005027">
    <property type="entry name" value="Glyco_trans_43"/>
</dbReference>
<keyword evidence="5" id="KW-0812">Transmembrane</keyword>
<gene>
    <name evidence="15" type="ORF">DME_LOCUS7645</name>
</gene>
<keyword evidence="6 14" id="KW-0735">Signal-anchor</keyword>
<dbReference type="OrthoDB" id="675023at2759"/>
<feature type="active site" description="Proton donor/acceptor" evidence="11">
    <location>
        <position position="172"/>
    </location>
</feature>
<keyword evidence="8" id="KW-0472">Membrane</keyword>
<evidence type="ECO:0000256" key="8">
    <source>
        <dbReference type="ARBA" id="ARBA00023136"/>
    </source>
</evidence>
<protein>
    <recommendedName>
        <fullName evidence="3 14">Galactosylgalactosylxylosylprotein 3-beta-glucuronosyltransferase</fullName>
        <ecNumber evidence="3 14">2.4.1.135</ecNumber>
    </recommendedName>
</protein>
<evidence type="ECO:0000256" key="2">
    <source>
        <dbReference type="ARBA" id="ARBA00007706"/>
    </source>
</evidence>
<evidence type="ECO:0000256" key="4">
    <source>
        <dbReference type="ARBA" id="ARBA00022679"/>
    </source>
</evidence>
<keyword evidence="14" id="KW-0333">Golgi apparatus</keyword>
<accession>A0A158Q3Z4</accession>
<dbReference type="AlphaFoldDB" id="A0A158Q3Z4"/>
<dbReference type="Gene3D" id="3.90.550.10">
    <property type="entry name" value="Spore Coat Polysaccharide Biosynthesis Protein SpsA, Chain A"/>
    <property type="match status" value="1"/>
</dbReference>
<evidence type="ECO:0000256" key="9">
    <source>
        <dbReference type="ARBA" id="ARBA00023180"/>
    </source>
</evidence>
<comment type="similarity">
    <text evidence="2 14">Belongs to the glycosyltransferase 43 family.</text>
</comment>
<evidence type="ECO:0000256" key="1">
    <source>
        <dbReference type="ARBA" id="ARBA00004606"/>
    </source>
</evidence>
<reference evidence="18" key="1">
    <citation type="submission" date="2016-04" db="UniProtKB">
        <authorList>
            <consortium name="WormBaseParasite"/>
        </authorList>
    </citation>
    <scope>IDENTIFICATION</scope>
</reference>
<dbReference type="PANTHER" id="PTHR10896:SF30">
    <property type="entry name" value="GALACTOSYLGALACTOSYLXYLOSYLPROTEIN 3-BETA-GLUCURONOSYLTRANSFERASE"/>
    <property type="match status" value="1"/>
</dbReference>
<dbReference type="Proteomes" id="UP000038040">
    <property type="component" value="Unplaced"/>
</dbReference>
<dbReference type="SUPFAM" id="SSF53448">
    <property type="entry name" value="Nucleotide-diphospho-sugar transferases"/>
    <property type="match status" value="1"/>
</dbReference>
<comment type="catalytic activity">
    <reaction evidence="10 14">
        <text>3-O-(beta-D-galactosyl-(1-&gt;3)-beta-D-galactosyl-(1-&gt;4)-beta-D-xylosyl)-L-seryl-[protein] + UDP-alpha-D-glucuronate = 3-O-(beta-D-GlcA-(1-&gt;3)-beta-D-Gal-(1-&gt;3)-beta-D-Gal-(1-&gt;4)-beta-D-Xyl)-L-seryl-[protein] + UDP + H(+)</text>
        <dbReference type="Rhea" id="RHEA:24168"/>
        <dbReference type="Rhea" id="RHEA-COMP:12571"/>
        <dbReference type="Rhea" id="RHEA-COMP:12573"/>
        <dbReference type="ChEBI" id="CHEBI:15378"/>
        <dbReference type="ChEBI" id="CHEBI:58052"/>
        <dbReference type="ChEBI" id="CHEBI:58223"/>
        <dbReference type="ChEBI" id="CHEBI:132090"/>
        <dbReference type="ChEBI" id="CHEBI:132093"/>
        <dbReference type="EC" id="2.4.1.135"/>
    </reaction>
</comment>
<dbReference type="STRING" id="318479.A0A158Q3Z4"/>
<keyword evidence="17" id="KW-1185">Reference proteome</keyword>
<comment type="subcellular location">
    <subcellularLocation>
        <location evidence="14">Golgi apparatus membrane</location>
        <topology evidence="14">Single-pass type II membrane protein</topology>
    </subcellularLocation>
    <subcellularLocation>
        <location evidence="1">Membrane</location>
        <topology evidence="1">Single-pass type II membrane protein</topology>
    </subcellularLocation>
</comment>
<evidence type="ECO:0000256" key="14">
    <source>
        <dbReference type="RuleBase" id="RU363127"/>
    </source>
</evidence>
<dbReference type="Pfam" id="PF03360">
    <property type="entry name" value="Glyco_transf_43"/>
    <property type="match status" value="1"/>
</dbReference>
<dbReference type="UniPathway" id="UPA00378"/>
<comment type="cofactor">
    <cofactor evidence="12 14">
        <name>Mn(2+)</name>
        <dbReference type="ChEBI" id="CHEBI:29035"/>
    </cofactor>
</comment>
<reference evidence="15 17" key="2">
    <citation type="submission" date="2018-11" db="EMBL/GenBank/DDBJ databases">
        <authorList>
            <consortium name="Pathogen Informatics"/>
        </authorList>
    </citation>
    <scope>NUCLEOTIDE SEQUENCE [LARGE SCALE GENOMIC DNA]</scope>
</reference>